<organism evidence="1 2">
    <name type="scientific">Trichinella spiralis</name>
    <name type="common">Trichina worm</name>
    <dbReference type="NCBI Taxonomy" id="6334"/>
    <lineage>
        <taxon>Eukaryota</taxon>
        <taxon>Metazoa</taxon>
        <taxon>Ecdysozoa</taxon>
        <taxon>Nematoda</taxon>
        <taxon>Enoplea</taxon>
        <taxon>Dorylaimia</taxon>
        <taxon>Trichinellida</taxon>
        <taxon>Trichinellidae</taxon>
        <taxon>Trichinella</taxon>
    </lineage>
</organism>
<dbReference type="InParanoid" id="A0A0V1BDK7"/>
<name>A0A0V1BDK7_TRISP</name>
<reference evidence="1 2" key="1">
    <citation type="submission" date="2015-01" db="EMBL/GenBank/DDBJ databases">
        <title>Evolution of Trichinella species and genotypes.</title>
        <authorList>
            <person name="Korhonen P.K."/>
            <person name="Edoardo P."/>
            <person name="Giuseppe L.R."/>
            <person name="Gasser R.B."/>
        </authorList>
    </citation>
    <scope>NUCLEOTIDE SEQUENCE [LARGE SCALE GENOMIC DNA]</scope>
    <source>
        <strain evidence="1">ISS3</strain>
    </source>
</reference>
<evidence type="ECO:0000313" key="1">
    <source>
        <dbReference type="EMBL" id="KRY34994.1"/>
    </source>
</evidence>
<dbReference type="Proteomes" id="UP000054776">
    <property type="component" value="Unassembled WGS sequence"/>
</dbReference>
<sequence>MFLGAYHGLFQCHEFAKQERGFTEASDLLDFPTPGVYVVSALDQDSAYQIASFLLPPGATDKYRNEPLPQAGSFTSSTALLAHSSLNGEGPVLTGGFPFFSDSRFPDSIITIKQQSQASSTNTTTRRIRTPPHYRTLPLIFKSKSAYGKPKYYQTLFFGDFFTSYYLLVKLAELNMRATRTSRPYNINGAV</sequence>
<dbReference type="EMBL" id="JYDH01000059">
    <property type="protein sequence ID" value="KRY34994.1"/>
    <property type="molecule type" value="Genomic_DNA"/>
</dbReference>
<protein>
    <submittedName>
        <fullName evidence="1">Uncharacterized protein</fullName>
    </submittedName>
</protein>
<proteinExistence type="predicted"/>
<dbReference type="AlphaFoldDB" id="A0A0V1BDK7"/>
<keyword evidence="2" id="KW-1185">Reference proteome</keyword>
<dbReference type="OrthoDB" id="5918026at2759"/>
<evidence type="ECO:0000313" key="2">
    <source>
        <dbReference type="Proteomes" id="UP000054776"/>
    </source>
</evidence>
<accession>A0A0V1BDK7</accession>
<comment type="caution">
    <text evidence="1">The sequence shown here is derived from an EMBL/GenBank/DDBJ whole genome shotgun (WGS) entry which is preliminary data.</text>
</comment>
<gene>
    <name evidence="1" type="ORF">T01_12490</name>
</gene>